<dbReference type="AlphaFoldDB" id="A0A0E9VK51"/>
<protein>
    <submittedName>
        <fullName evidence="1">Uncharacterized protein</fullName>
    </submittedName>
</protein>
<reference evidence="1" key="1">
    <citation type="submission" date="2014-11" db="EMBL/GenBank/DDBJ databases">
        <authorList>
            <person name="Amaro Gonzalez C."/>
        </authorList>
    </citation>
    <scope>NUCLEOTIDE SEQUENCE</scope>
</reference>
<name>A0A0E9VK51_ANGAN</name>
<accession>A0A0E9VK51</accession>
<organism evidence="1">
    <name type="scientific">Anguilla anguilla</name>
    <name type="common">European freshwater eel</name>
    <name type="synonym">Muraena anguilla</name>
    <dbReference type="NCBI Taxonomy" id="7936"/>
    <lineage>
        <taxon>Eukaryota</taxon>
        <taxon>Metazoa</taxon>
        <taxon>Chordata</taxon>
        <taxon>Craniata</taxon>
        <taxon>Vertebrata</taxon>
        <taxon>Euteleostomi</taxon>
        <taxon>Actinopterygii</taxon>
        <taxon>Neopterygii</taxon>
        <taxon>Teleostei</taxon>
        <taxon>Anguilliformes</taxon>
        <taxon>Anguillidae</taxon>
        <taxon>Anguilla</taxon>
    </lineage>
</organism>
<sequence length="30" mass="3348">MLFLVQIICNCPATLKNSELGELGRLSVWV</sequence>
<dbReference type="EMBL" id="GBXM01030206">
    <property type="protein sequence ID" value="JAH78371.1"/>
    <property type="molecule type" value="Transcribed_RNA"/>
</dbReference>
<proteinExistence type="predicted"/>
<reference evidence="1" key="2">
    <citation type="journal article" date="2015" name="Fish Shellfish Immunol.">
        <title>Early steps in the European eel (Anguilla anguilla)-Vibrio vulnificus interaction in the gills: Role of the RtxA13 toxin.</title>
        <authorList>
            <person name="Callol A."/>
            <person name="Pajuelo D."/>
            <person name="Ebbesson L."/>
            <person name="Teles M."/>
            <person name="MacKenzie S."/>
            <person name="Amaro C."/>
        </authorList>
    </citation>
    <scope>NUCLEOTIDE SEQUENCE</scope>
</reference>
<evidence type="ECO:0000313" key="1">
    <source>
        <dbReference type="EMBL" id="JAH78371.1"/>
    </source>
</evidence>